<dbReference type="EMBL" id="CAJNOL010003128">
    <property type="protein sequence ID" value="CAF1547984.1"/>
    <property type="molecule type" value="Genomic_DNA"/>
</dbReference>
<dbReference type="EMBL" id="CAJNOT010003413">
    <property type="protein sequence ID" value="CAF1382258.1"/>
    <property type="molecule type" value="Genomic_DNA"/>
</dbReference>
<proteinExistence type="predicted"/>
<comment type="caution">
    <text evidence="3">The sequence shown here is derived from an EMBL/GenBank/DDBJ whole genome shotgun (WGS) entry which is preliminary data.</text>
</comment>
<name>A0A815WHV9_9BILA</name>
<evidence type="ECO:0000313" key="5">
    <source>
        <dbReference type="Proteomes" id="UP000663870"/>
    </source>
</evidence>
<organism evidence="3 5">
    <name type="scientific">Rotaria sordida</name>
    <dbReference type="NCBI Taxonomy" id="392033"/>
    <lineage>
        <taxon>Eukaryota</taxon>
        <taxon>Metazoa</taxon>
        <taxon>Spiralia</taxon>
        <taxon>Gnathifera</taxon>
        <taxon>Rotifera</taxon>
        <taxon>Eurotatoria</taxon>
        <taxon>Bdelloidea</taxon>
        <taxon>Philodinida</taxon>
        <taxon>Philodinidae</taxon>
        <taxon>Rotaria</taxon>
    </lineage>
</organism>
<evidence type="ECO:0000313" key="1">
    <source>
        <dbReference type="EMBL" id="CAF1268279.1"/>
    </source>
</evidence>
<dbReference type="EMBL" id="CAJOBD010004026">
    <property type="protein sequence ID" value="CAF3977240.1"/>
    <property type="molecule type" value="Genomic_DNA"/>
</dbReference>
<dbReference type="Proteomes" id="UP000663864">
    <property type="component" value="Unassembled WGS sequence"/>
</dbReference>
<sequence>MIKKLNMYKHDHSLFDNLNEMKMFCRIFSNIEQLKCSINQPQYILFLLCRLSKLSTMYVYLSSISDRNYFRYSLEKAADTLKFIFCVKDLYGDAAELFIWIDENLE</sequence>
<accession>A0A815WHV9</accession>
<dbReference type="Proteomes" id="UP000663870">
    <property type="component" value="Unassembled WGS sequence"/>
</dbReference>
<protein>
    <submittedName>
        <fullName evidence="3">Uncharacterized protein</fullName>
    </submittedName>
</protein>
<dbReference type="Proteomes" id="UP000663854">
    <property type="component" value="Unassembled WGS sequence"/>
</dbReference>
<keyword evidence="5" id="KW-1185">Reference proteome</keyword>
<reference evidence="3" key="1">
    <citation type="submission" date="2021-02" db="EMBL/GenBank/DDBJ databases">
        <authorList>
            <person name="Nowell W R."/>
        </authorList>
    </citation>
    <scope>NUCLEOTIDE SEQUENCE</scope>
</reference>
<gene>
    <name evidence="4" type="ORF">JBS370_LOCUS24974</name>
    <name evidence="3" type="ORF">JXQ802_LOCUS43419</name>
    <name evidence="1" type="ORF">PYM288_LOCUS28241</name>
    <name evidence="2" type="ORF">ZHD862_LOCUS32181</name>
</gene>
<evidence type="ECO:0000313" key="3">
    <source>
        <dbReference type="EMBL" id="CAF1547984.1"/>
    </source>
</evidence>
<dbReference type="Proteomes" id="UP000663836">
    <property type="component" value="Unassembled WGS sequence"/>
</dbReference>
<evidence type="ECO:0000313" key="2">
    <source>
        <dbReference type="EMBL" id="CAF1382258.1"/>
    </source>
</evidence>
<dbReference type="AlphaFoldDB" id="A0A815WHV9"/>
<evidence type="ECO:0000313" key="4">
    <source>
        <dbReference type="EMBL" id="CAF3977240.1"/>
    </source>
</evidence>
<dbReference type="EMBL" id="CAJNOH010002035">
    <property type="protein sequence ID" value="CAF1268279.1"/>
    <property type="molecule type" value="Genomic_DNA"/>
</dbReference>